<organism evidence="2 3">
    <name type="scientific">Trichoglossum hirsutum</name>
    <dbReference type="NCBI Taxonomy" id="265104"/>
    <lineage>
        <taxon>Eukaryota</taxon>
        <taxon>Fungi</taxon>
        <taxon>Dikarya</taxon>
        <taxon>Ascomycota</taxon>
        <taxon>Pezizomycotina</taxon>
        <taxon>Geoglossomycetes</taxon>
        <taxon>Geoglossales</taxon>
        <taxon>Geoglossaceae</taxon>
        <taxon>Trichoglossum</taxon>
    </lineage>
</organism>
<accession>A0A9P8LHW4</accession>
<protein>
    <recommendedName>
        <fullName evidence="1">CHAT domain-containing protein</fullName>
    </recommendedName>
</protein>
<feature type="domain" description="CHAT" evidence="1">
    <location>
        <begin position="1028"/>
        <end position="1308"/>
    </location>
</feature>
<sequence length="1314" mass="147431">MAALNLDSFASRQRYPLIVYSLHPSLYAGLDAGLVQTLDDAAMLGRGFFAYPQAMTLINRLPAQERLMPAVAIQEGQLLLSQRRYGEAASVLLGALESATRDEELAMDKWEVRLLKVMHSYAVCYSKGDFRSGVQAMHDIRVWLERVALEDYTDLQVDCVQYYYSIALLCILEMPNFDVSQYGDFPRFVKSDGLWVGMTRVREYLQGRGRLAEALYLLTMELIFTIADRKEAVIRSFLDDCTKRPMPTQPMWLLNRTAKLLLSDFLRGNGSYSAARSELSEARLISENALPLSWGDIGHHSALLFSFKDAEMDMAGDYDLTTMFGRWIEIADEAESLENFHRVDLALCKAIDIADARGRQTRCPPWTERLFSTHARLEALYREQGSVFWLLHKYSVTVPNFAASTLTGCGDALEWISTAKEEYLDFDFVFTGLRVRLEVGKRELASRTGARHLILEANAAESEASNCEQIFWESHAPPAIQIAPIVSERNGGGSTDNTRSVYHIGDSTTAGDFTNRIPFSHVNEELRESMETFGLHHYAGTDAEPDQTNWRVLLRWMREDYSRKALTGEELHRIFPLVVPSGTSTDSWDTFLTQLNEHDLRDKTMNCDIRQWGDIRDTIVLWLGRSKHRPEMMREFFACFLQWARLLCGEAVASKDTDVAIIEAQKLVALLASTKSPSVQDIFSQESISAQRLIYAARAHQIRQFKGNEDMSRELIEECVFGYSNIIDEDRACGWQEGEAVDLIESVRFRLFANSKGFAFSIEDMIKDLNRAADIFTDWRRGFAASGVIKSVRNQEAQTLFYWPWDPHQLAVAALGANPEIENHGTMMWDFIQRAKARALGDFIGMEMVLSDSMIEKGSLSPESVQLLLDEKAILASLKNTNSSTQRAQLRETHKDILSRMKSQLDLTTIVSVRDCLPFTLEDMQAITRIVGEDVVFVDWFIIDSSFHKTNSLSKPLFTPEEDPIEDSSKDSSCVILVTARAGQPPKVWGTKLGVSQIEEWLSDGKLEDDDMGVLSNPNANTWLEAINALVKPLGSASQPGDLLVFCPTKFLHGIPLHALKVDGEVLIRRNPIIYTYSLSQLRHCFFNYQQGHAGDPPDWKATVFCPLQSEEGSISASEFGKLVDAELLLDSAATKARLITEIADTTFLHFHGHCRSNGSDIVDKYLEVSPENETPPPESGKLTVRDLFRIPRANTGYHVNLLACASGEAQASPADNSLGMTTAFLHCGATSTVSALWPLGDAIAVILEKAFGRAVSRARQFGEAEQRVVNIAKVVQEVACEIMDIPKTMGEADIAPPHYWAPFVAHGFWLMRV</sequence>
<comment type="caution">
    <text evidence="2">The sequence shown here is derived from an EMBL/GenBank/DDBJ whole genome shotgun (WGS) entry which is preliminary data.</text>
</comment>
<dbReference type="EMBL" id="JAGHQM010000083">
    <property type="protein sequence ID" value="KAH0565549.1"/>
    <property type="molecule type" value="Genomic_DNA"/>
</dbReference>
<evidence type="ECO:0000313" key="2">
    <source>
        <dbReference type="EMBL" id="KAH0565549.1"/>
    </source>
</evidence>
<evidence type="ECO:0000313" key="3">
    <source>
        <dbReference type="Proteomes" id="UP000750711"/>
    </source>
</evidence>
<keyword evidence="3" id="KW-1185">Reference proteome</keyword>
<name>A0A9P8LHW4_9PEZI</name>
<reference evidence="2" key="1">
    <citation type="submission" date="2021-03" db="EMBL/GenBank/DDBJ databases">
        <title>Comparative genomics and phylogenomic investigation of the class Geoglossomycetes provide insights into ecological specialization and systematics.</title>
        <authorList>
            <person name="Melie T."/>
            <person name="Pirro S."/>
            <person name="Miller A.N."/>
            <person name="Quandt A."/>
        </authorList>
    </citation>
    <scope>NUCLEOTIDE SEQUENCE</scope>
    <source>
        <strain evidence="2">CAQ_001_2017</strain>
    </source>
</reference>
<gene>
    <name evidence="2" type="ORF">GP486_001062</name>
</gene>
<dbReference type="InterPro" id="IPR024983">
    <property type="entry name" value="CHAT_dom"/>
</dbReference>
<proteinExistence type="predicted"/>
<dbReference type="Pfam" id="PF12770">
    <property type="entry name" value="CHAT"/>
    <property type="match status" value="1"/>
</dbReference>
<dbReference type="Proteomes" id="UP000750711">
    <property type="component" value="Unassembled WGS sequence"/>
</dbReference>
<evidence type="ECO:0000259" key="1">
    <source>
        <dbReference type="Pfam" id="PF12770"/>
    </source>
</evidence>